<proteinExistence type="predicted"/>
<gene>
    <name evidence="1" type="ORF">MF672_000920</name>
</gene>
<dbReference type="Proteomes" id="UP001317259">
    <property type="component" value="Unassembled WGS sequence"/>
</dbReference>
<evidence type="ECO:0000313" key="2">
    <source>
        <dbReference type="Proteomes" id="UP001317259"/>
    </source>
</evidence>
<organism evidence="1 2">
    <name type="scientific">Actinomadura luzonensis</name>
    <dbReference type="NCBI Taxonomy" id="2805427"/>
    <lineage>
        <taxon>Bacteria</taxon>
        <taxon>Bacillati</taxon>
        <taxon>Actinomycetota</taxon>
        <taxon>Actinomycetes</taxon>
        <taxon>Streptosporangiales</taxon>
        <taxon>Thermomonosporaceae</taxon>
        <taxon>Actinomadura</taxon>
    </lineage>
</organism>
<comment type="caution">
    <text evidence="1">The sequence shown here is derived from an EMBL/GenBank/DDBJ whole genome shotgun (WGS) entry which is preliminary data.</text>
</comment>
<accession>A0ABT0FJ80</accession>
<dbReference type="EMBL" id="JAKRKC020000001">
    <property type="protein sequence ID" value="MCK2212367.1"/>
    <property type="molecule type" value="Genomic_DNA"/>
</dbReference>
<dbReference type="RefSeq" id="WP_242371520.1">
    <property type="nucleotide sequence ID" value="NZ_JAKRKC020000001.1"/>
</dbReference>
<name>A0ABT0FJ80_9ACTN</name>
<reference evidence="1 2" key="1">
    <citation type="submission" date="2022-04" db="EMBL/GenBank/DDBJ databases">
        <title>Genome draft of Actinomadura sp. ATCC 31491.</title>
        <authorList>
            <person name="Shi X."/>
            <person name="Du Y."/>
        </authorList>
    </citation>
    <scope>NUCLEOTIDE SEQUENCE [LARGE SCALE GENOMIC DNA]</scope>
    <source>
        <strain evidence="1 2">ATCC 31491</strain>
    </source>
</reference>
<keyword evidence="2" id="KW-1185">Reference proteome</keyword>
<sequence>MSMNPGGDVAAGVVGSQVAEILVRLDRPPGRRGSGYRIAPDAVLTAAHLDQIAVGGEQGVDLGADGLDGR</sequence>
<protein>
    <submittedName>
        <fullName evidence="1">Uncharacterized protein</fullName>
    </submittedName>
</protein>
<evidence type="ECO:0000313" key="1">
    <source>
        <dbReference type="EMBL" id="MCK2212367.1"/>
    </source>
</evidence>